<reference evidence="2" key="1">
    <citation type="submission" date="2020-06" db="EMBL/GenBank/DDBJ databases">
        <authorList>
            <person name="Li T."/>
            <person name="Hu X."/>
            <person name="Zhang T."/>
            <person name="Song X."/>
            <person name="Zhang H."/>
            <person name="Dai N."/>
            <person name="Sheng W."/>
            <person name="Hou X."/>
            <person name="Wei L."/>
        </authorList>
    </citation>
    <scope>NUCLEOTIDE SEQUENCE</scope>
    <source>
        <strain evidence="2">KEN8</strain>
        <tissue evidence="2">Leaf</tissue>
    </source>
</reference>
<dbReference type="AlphaFoldDB" id="A0AAW2PLI8"/>
<reference evidence="2" key="2">
    <citation type="journal article" date="2024" name="Plant">
        <title>Genomic evolution and insights into agronomic trait innovations of Sesamum species.</title>
        <authorList>
            <person name="Miao H."/>
            <person name="Wang L."/>
            <person name="Qu L."/>
            <person name="Liu H."/>
            <person name="Sun Y."/>
            <person name="Le M."/>
            <person name="Wang Q."/>
            <person name="Wei S."/>
            <person name="Zheng Y."/>
            <person name="Lin W."/>
            <person name="Duan Y."/>
            <person name="Cao H."/>
            <person name="Xiong S."/>
            <person name="Wang X."/>
            <person name="Wei L."/>
            <person name="Li C."/>
            <person name="Ma Q."/>
            <person name="Ju M."/>
            <person name="Zhao R."/>
            <person name="Li G."/>
            <person name="Mu C."/>
            <person name="Tian Q."/>
            <person name="Mei H."/>
            <person name="Zhang T."/>
            <person name="Gao T."/>
            <person name="Zhang H."/>
        </authorList>
    </citation>
    <scope>NUCLEOTIDE SEQUENCE</scope>
    <source>
        <strain evidence="2">KEN8</strain>
    </source>
</reference>
<organism evidence="2">
    <name type="scientific">Sesamum calycinum</name>
    <dbReference type="NCBI Taxonomy" id="2727403"/>
    <lineage>
        <taxon>Eukaryota</taxon>
        <taxon>Viridiplantae</taxon>
        <taxon>Streptophyta</taxon>
        <taxon>Embryophyta</taxon>
        <taxon>Tracheophyta</taxon>
        <taxon>Spermatophyta</taxon>
        <taxon>Magnoliopsida</taxon>
        <taxon>eudicotyledons</taxon>
        <taxon>Gunneridae</taxon>
        <taxon>Pentapetalae</taxon>
        <taxon>asterids</taxon>
        <taxon>lamiids</taxon>
        <taxon>Lamiales</taxon>
        <taxon>Pedaliaceae</taxon>
        <taxon>Sesamum</taxon>
    </lineage>
</organism>
<dbReference type="PANTHER" id="PTHR42678">
    <property type="entry name" value="AMIDASE"/>
    <property type="match status" value="1"/>
</dbReference>
<dbReference type="PANTHER" id="PTHR42678:SF34">
    <property type="entry name" value="OS04G0183300 PROTEIN"/>
    <property type="match status" value="1"/>
</dbReference>
<sequence>MEGLDFTIEEASIEEIQQAFGEGRLTARKLVDFYLHQIETLNPVLRGVIEVNPDAQQLADESDREKERSKMGGRLLELGELHGIPVLLKDSIGTNDKLNTTAGSYALLGSKVSRDAGVVERLRKAGAIILGKASLSEWYKFRSLSGVPNGWCARAGQGVNPYVPSGTPCGSSSGSAISVAANMVLVALGTETHSSIICPSDHNSVVGLKPTVGLTSRAGVIPMTPRWDTVGLDPRDEATMEGAKFIPEGGYKQFLNENGLKGKRLGIVRHPFVEKIHDTAELAAFETHIDTCRKRAAEIVDNLKIDDVETILEPNHSGEVSIMMAEFKAAINIYLKELVDSPVRSLADIIAFSESNPELEKLTEYDQHTFIAAEKTDGLGEHEKAILEKLENLSCNGFEKLMKENELDAIVVPGSRACPIFAIGGYPAITVPAGYATDGMPFGICFGGLKGSESKLIEISYAFEKATKLFAQLQNSGSLGLLFKYCNDVMSSAIQHEAAKPETKKPCLLFEKKPNRSFEWVKRRKQSVALFLRCVLYGISDGIHMSCVLCGISGEDGIHTSWVIEVNPDALYLADKADQEKKAKLPGSLSPLHGIPILLKDNISTKDKLNTTAGSLALFGSVVPRDAGVVTKLRKAGAIILGKASLSEWANFRSLTAPSGWSARGGQGKNPYVLSVDPCGSSSGSAISVASNMVAVSLGTETDGSIICPSGFNGVVGIKPTVGLTSRGGVIPISPRQDTVGPICRTVSDAVTVLDAIVGFDYNDAQTTRIASNYIPYGGYTQFLKANGLKERDWVSFSIDHQTVLIQNTTTTFFNFRQHGAILVDNLELANIDTILNSALSGEATALLAEFKISLNSYLKELTASPVRSLAEVIAFNQRFSNEMIKEFGQENFLASEATNGIGAAEKKAIWNLTNLTRNGFEKLMIQNKLDALVTAGADVAPVLAIGGFPGISVPAAYDGKGVPIGICFGGLRGSEPKLIEIAYGFEQATKSRKPPTFLP</sequence>
<dbReference type="SUPFAM" id="SSF75304">
    <property type="entry name" value="Amidase signature (AS) enzymes"/>
    <property type="match status" value="2"/>
</dbReference>
<accession>A0AAW2PLI8</accession>
<proteinExistence type="predicted"/>
<gene>
    <name evidence="2" type="ORF">Scaly_1346600</name>
</gene>
<name>A0AAW2PLI8_9LAMI</name>
<comment type="caution">
    <text evidence="2">The sequence shown here is derived from an EMBL/GenBank/DDBJ whole genome shotgun (WGS) entry which is preliminary data.</text>
</comment>
<evidence type="ECO:0000259" key="1">
    <source>
        <dbReference type="Pfam" id="PF01425"/>
    </source>
</evidence>
<evidence type="ECO:0000313" key="2">
    <source>
        <dbReference type="EMBL" id="KAL0356609.1"/>
    </source>
</evidence>
<protein>
    <submittedName>
        <fullName evidence="2">Amidase</fullName>
    </submittedName>
</protein>
<dbReference type="InterPro" id="IPR036928">
    <property type="entry name" value="AS_sf"/>
</dbReference>
<feature type="domain" description="Amidase" evidence="1">
    <location>
        <begin position="30"/>
        <end position="456"/>
    </location>
</feature>
<dbReference type="Pfam" id="PF01425">
    <property type="entry name" value="Amidase"/>
    <property type="match status" value="2"/>
</dbReference>
<dbReference type="InterPro" id="IPR023631">
    <property type="entry name" value="Amidase_dom"/>
</dbReference>
<dbReference type="EMBL" id="JACGWM010000008">
    <property type="protein sequence ID" value="KAL0356609.1"/>
    <property type="molecule type" value="Genomic_DNA"/>
</dbReference>
<dbReference type="Gene3D" id="3.90.1300.10">
    <property type="entry name" value="Amidase signature (AS) domain"/>
    <property type="match status" value="2"/>
</dbReference>
<feature type="domain" description="Amidase" evidence="1">
    <location>
        <begin position="561"/>
        <end position="938"/>
    </location>
</feature>